<gene>
    <name evidence="2" type="ORF">GETHPA_11790</name>
</gene>
<proteinExistence type="predicted"/>
<organism evidence="2 3">
    <name type="scientific">Geothrix rubra</name>
    <dbReference type="NCBI Taxonomy" id="2927977"/>
    <lineage>
        <taxon>Bacteria</taxon>
        <taxon>Pseudomonadati</taxon>
        <taxon>Acidobacteriota</taxon>
        <taxon>Holophagae</taxon>
        <taxon>Holophagales</taxon>
        <taxon>Holophagaceae</taxon>
        <taxon>Geothrix</taxon>
    </lineage>
</organism>
<name>A0ABQ5Q5D4_9BACT</name>
<feature type="domain" description="HD" evidence="1">
    <location>
        <begin position="24"/>
        <end position="128"/>
    </location>
</feature>
<dbReference type="Pfam" id="PF01966">
    <property type="entry name" value="HD"/>
    <property type="match status" value="1"/>
</dbReference>
<dbReference type="EMBL" id="BSDD01000002">
    <property type="protein sequence ID" value="GLH69646.1"/>
    <property type="molecule type" value="Genomic_DNA"/>
</dbReference>
<evidence type="ECO:0000313" key="2">
    <source>
        <dbReference type="EMBL" id="GLH69646.1"/>
    </source>
</evidence>
<comment type="caution">
    <text evidence="2">The sequence shown here is derived from an EMBL/GenBank/DDBJ whole genome shotgun (WGS) entry which is preliminary data.</text>
</comment>
<protein>
    <submittedName>
        <fullName evidence="2">Phosphohydrolase</fullName>
    </submittedName>
</protein>
<sequence>MAPLLARLRAHLAAEPFPRDAAHDLGHILRVARLADRLAAEEGADRDVCVAAALLHDLVYRPKNHPESPLTARLAADLVPAWCRETPGLEAKAEAVAAAVASHSWSGGEAPASLEAEVVQDADRLEALGAIGIARVFATGASFGAGLWHPEDPWGEGRDLDDKAWSLDHFERKLLKLAAAMRTPAGRRRAQARHATLLRYLEDLRAELDADSR</sequence>
<dbReference type="Proteomes" id="UP001165089">
    <property type="component" value="Unassembled WGS sequence"/>
</dbReference>
<dbReference type="InterPro" id="IPR006674">
    <property type="entry name" value="HD_domain"/>
</dbReference>
<evidence type="ECO:0000313" key="3">
    <source>
        <dbReference type="Proteomes" id="UP001165089"/>
    </source>
</evidence>
<dbReference type="PROSITE" id="PS51831">
    <property type="entry name" value="HD"/>
    <property type="match status" value="1"/>
</dbReference>
<dbReference type="SUPFAM" id="SSF109604">
    <property type="entry name" value="HD-domain/PDEase-like"/>
    <property type="match status" value="1"/>
</dbReference>
<dbReference type="PANTHER" id="PTHR33594">
    <property type="entry name" value="SUPERFAMILY HYDROLASE, PUTATIVE (AFU_ORTHOLOGUE AFUA_1G03035)-RELATED"/>
    <property type="match status" value="1"/>
</dbReference>
<keyword evidence="3" id="KW-1185">Reference proteome</keyword>
<dbReference type="CDD" id="cd00077">
    <property type="entry name" value="HDc"/>
    <property type="match status" value="1"/>
</dbReference>
<reference evidence="2 3" key="1">
    <citation type="journal article" date="2023" name="Antonie Van Leeuwenhoek">
        <title>Mesoterricola silvestris gen. nov., sp. nov., Mesoterricola sediminis sp. nov., Geothrix oryzae sp. nov., Geothrix edaphica sp. nov., Geothrix rubra sp. nov., and Geothrix limicola sp. nov., six novel members of Acidobacteriota isolated from soils.</title>
        <authorList>
            <person name="Itoh H."/>
            <person name="Sugisawa Y."/>
            <person name="Mise K."/>
            <person name="Xu Z."/>
            <person name="Kuniyasu M."/>
            <person name="Ushijima N."/>
            <person name="Kawano K."/>
            <person name="Kobayashi E."/>
            <person name="Shiratori Y."/>
            <person name="Masuda Y."/>
            <person name="Senoo K."/>
        </authorList>
    </citation>
    <scope>NUCLEOTIDE SEQUENCE [LARGE SCALE GENOMIC DNA]</scope>
    <source>
        <strain evidence="2 3">Red803</strain>
    </source>
</reference>
<evidence type="ECO:0000259" key="1">
    <source>
        <dbReference type="PROSITE" id="PS51831"/>
    </source>
</evidence>
<dbReference type="Gene3D" id="1.10.3210.50">
    <property type="match status" value="1"/>
</dbReference>
<dbReference type="PANTHER" id="PTHR33594:SF1">
    <property type="entry name" value="HD_PDEASE DOMAIN-CONTAINING PROTEIN"/>
    <property type="match status" value="1"/>
</dbReference>
<accession>A0ABQ5Q5D4</accession>
<dbReference type="InterPro" id="IPR003607">
    <property type="entry name" value="HD/PDEase_dom"/>
</dbReference>
<dbReference type="SMART" id="SM00471">
    <property type="entry name" value="HDc"/>
    <property type="match status" value="1"/>
</dbReference>